<feature type="compositionally biased region" description="Low complexity" evidence="1">
    <location>
        <begin position="414"/>
        <end position="423"/>
    </location>
</feature>
<feature type="region of interest" description="Disordered" evidence="1">
    <location>
        <begin position="805"/>
        <end position="824"/>
    </location>
</feature>
<name>A0A9P7Z556_9HELO</name>
<feature type="region of interest" description="Disordered" evidence="1">
    <location>
        <begin position="546"/>
        <end position="571"/>
    </location>
</feature>
<feature type="compositionally biased region" description="Polar residues" evidence="1">
    <location>
        <begin position="813"/>
        <end position="824"/>
    </location>
</feature>
<feature type="region of interest" description="Disordered" evidence="1">
    <location>
        <begin position="153"/>
        <end position="228"/>
    </location>
</feature>
<dbReference type="Proteomes" id="UP000887226">
    <property type="component" value="Unassembled WGS sequence"/>
</dbReference>
<accession>A0A9P7Z556</accession>
<keyword evidence="3" id="KW-1185">Reference proteome</keyword>
<evidence type="ECO:0000313" key="2">
    <source>
        <dbReference type="EMBL" id="KAG9245542.1"/>
    </source>
</evidence>
<evidence type="ECO:0000313" key="3">
    <source>
        <dbReference type="Proteomes" id="UP000887226"/>
    </source>
</evidence>
<feature type="compositionally biased region" description="Low complexity" evidence="1">
    <location>
        <begin position="546"/>
        <end position="563"/>
    </location>
</feature>
<feature type="compositionally biased region" description="Basic and acidic residues" evidence="1">
    <location>
        <begin position="204"/>
        <end position="215"/>
    </location>
</feature>
<evidence type="ECO:0000256" key="1">
    <source>
        <dbReference type="SAM" id="MobiDB-lite"/>
    </source>
</evidence>
<dbReference type="AlphaFoldDB" id="A0A9P7Z556"/>
<gene>
    <name evidence="2" type="ORF">BJ878DRAFT_574796</name>
</gene>
<comment type="caution">
    <text evidence="2">The sequence shown here is derived from an EMBL/GenBank/DDBJ whole genome shotgun (WGS) entry which is preliminary data.</text>
</comment>
<feature type="region of interest" description="Disordered" evidence="1">
    <location>
        <begin position="927"/>
        <end position="954"/>
    </location>
</feature>
<proteinExistence type="predicted"/>
<feature type="region of interest" description="Disordered" evidence="1">
    <location>
        <begin position="891"/>
        <end position="912"/>
    </location>
</feature>
<reference evidence="2" key="1">
    <citation type="journal article" date="2021" name="IMA Fungus">
        <title>Genomic characterization of three marine fungi, including Emericellopsis atlantica sp. nov. with signatures of a generalist lifestyle and marine biomass degradation.</title>
        <authorList>
            <person name="Hagestad O.C."/>
            <person name="Hou L."/>
            <person name="Andersen J.H."/>
            <person name="Hansen E.H."/>
            <person name="Altermark B."/>
            <person name="Li C."/>
            <person name="Kuhnert E."/>
            <person name="Cox R.J."/>
            <person name="Crous P.W."/>
            <person name="Spatafora J.W."/>
            <person name="Lail K."/>
            <person name="Amirebrahimi M."/>
            <person name="Lipzen A."/>
            <person name="Pangilinan J."/>
            <person name="Andreopoulos W."/>
            <person name="Hayes R.D."/>
            <person name="Ng V."/>
            <person name="Grigoriev I.V."/>
            <person name="Jackson S.A."/>
            <person name="Sutton T.D.S."/>
            <person name="Dobson A.D.W."/>
            <person name="Rama T."/>
        </authorList>
    </citation>
    <scope>NUCLEOTIDE SEQUENCE</scope>
    <source>
        <strain evidence="2">TRa3180A</strain>
    </source>
</reference>
<protein>
    <submittedName>
        <fullName evidence="2">Uncharacterized protein</fullName>
    </submittedName>
</protein>
<feature type="region of interest" description="Disordered" evidence="1">
    <location>
        <begin position="407"/>
        <end position="445"/>
    </location>
</feature>
<organism evidence="2 3">
    <name type="scientific">Calycina marina</name>
    <dbReference type="NCBI Taxonomy" id="1763456"/>
    <lineage>
        <taxon>Eukaryota</taxon>
        <taxon>Fungi</taxon>
        <taxon>Dikarya</taxon>
        <taxon>Ascomycota</taxon>
        <taxon>Pezizomycotina</taxon>
        <taxon>Leotiomycetes</taxon>
        <taxon>Helotiales</taxon>
        <taxon>Pezizellaceae</taxon>
        <taxon>Calycina</taxon>
    </lineage>
</organism>
<dbReference type="OrthoDB" id="5401902at2759"/>
<sequence>MATPTSINNSALRYTIDKLLRMQSDIAVPKYIVPKLRERWEIGDILRLPRNRTGRPLTSEGLIDVTNTNRPSTIRLGKLRSVCSSSEGLENLAPVNLNGKPHQVSWHLRQRDSSGSSTQPQSAPVALAAQQSENFQRFYRAVVSPTHVRVTAGGRIVPNTRSQPPPEWKTPKLTFEPTPAMPASNAPTVASRHSEDTAVNSQKSTDDDQHAKSDVNMDSSLTQGARPIKISPPDQFDHTKPFMYNGQLVYPLPHGMQPPLPALAMPYSMIGNPSFVPPHLAGLQAVHPTQFPFQMTPLGQIHQLQAGHNGAGVGLFPGAMPLETVPHLPPFIPGPGIPAVSELTKHQMQIYRNHLKFIENQLANNKHQIDEAHMDHQRREVLATIDKMESMLTVQLAHEYNASGKGYLNGPVHSNSSRQASSARSRDERSSATESSTQDVTPMFAKPPKIAVHMTAATDKYNEKGKFGEPKPNGVENLPVIKVSQSETGVKSRLTAAAAKAPPFQPRAQTFVATGQLDGFRSDMKSDVATASRVNLDLRLPTGVTAASSSASSTAGATYGTGSLPEARAVEPPATQRPETFHSVSAAWNNLNFLPPVAPQPIPYLVGLLPQGLSASQATSMDLIYQRELTPDEIRARHIYWGKAPPPASGTLPKFDGRNFYPPSPVKSSAQPMAKPPICEKASPVNASIMTSSEIDGENLFLDPPKSFKMTTPLRARTSMPKTFLNGANVGSPTPRFPRQNNLVASTGLDAGTLINKSEFTPLSPPRISKDIKKSASVDFSNLFLSSTSKRPIASAGVGIQGESAASQHLAEDQSTPGSAPINLSTNISFDNSATASRIDSGKSDQQSLLLQNMLRNTAMAALAATAPSLKVQSTTAQGYLPAYRGSAAASLSSPTFPENNPPRVASSSDLSRGGAEDYMRYIAGKTDHDQNSTAGGGWNESTDAIGPIIGSDW</sequence>
<dbReference type="EMBL" id="MU253842">
    <property type="protein sequence ID" value="KAG9245542.1"/>
    <property type="molecule type" value="Genomic_DNA"/>
</dbReference>